<evidence type="ECO:0000259" key="2">
    <source>
        <dbReference type="Pfam" id="PF01757"/>
    </source>
</evidence>
<sequence length="356" mass="39172">MTISTRTRLLGIDNLRIVLTALVVIHHAAVTYGNIPAWYHHEPARDGTGLILDVLVMFNQAFFMGFFFLIAGFFTPASHDRKGSGPFLRDRLKRLGIPLLVYLLVLRPWVMLGFYDGSMPYWIFYIGSWDPGPMWFVEVLLVFSACYVLWRRSGRPAGVRQSPLTLRAIVVFTVALSLAVFAWRFLVPVGQYWPVVGLPTPSFLPQYAAMFAAGILAYRRGWFTSLPPAAAKWGLIAAGVTSAVLLPVGQVLTQGWAAQLATAAWETSFAVSMAIGLSVLFRERFGTQGPIGRFLAENAFTVYIIHPLVLVGLALLLSGLHTLAVVKFAALVLVALPVCWKLASLVRKIPAAGKIL</sequence>
<keyword evidence="1" id="KW-0472">Membrane</keyword>
<reference evidence="3 4" key="1">
    <citation type="submission" date="2024-10" db="EMBL/GenBank/DDBJ databases">
        <title>The Natural Products Discovery Center: Release of the First 8490 Sequenced Strains for Exploring Actinobacteria Biosynthetic Diversity.</title>
        <authorList>
            <person name="Kalkreuter E."/>
            <person name="Kautsar S.A."/>
            <person name="Yang D."/>
            <person name="Bader C.D."/>
            <person name="Teijaro C.N."/>
            <person name="Fluegel L."/>
            <person name="Davis C.M."/>
            <person name="Simpson J.R."/>
            <person name="Lauterbach L."/>
            <person name="Steele A.D."/>
            <person name="Gui C."/>
            <person name="Meng S."/>
            <person name="Li G."/>
            <person name="Viehrig K."/>
            <person name="Ye F."/>
            <person name="Su P."/>
            <person name="Kiefer A.F."/>
            <person name="Nichols A."/>
            <person name="Cepeda A.J."/>
            <person name="Yan W."/>
            <person name="Fan B."/>
            <person name="Jiang Y."/>
            <person name="Adhikari A."/>
            <person name="Zheng C.-J."/>
            <person name="Schuster L."/>
            <person name="Cowan T.M."/>
            <person name="Smanski M.J."/>
            <person name="Chevrette M.G."/>
            <person name="De Carvalho L.P.S."/>
            <person name="Shen B."/>
        </authorList>
    </citation>
    <scope>NUCLEOTIDE SEQUENCE [LARGE SCALE GENOMIC DNA]</scope>
    <source>
        <strain evidence="3 4">NPDC050545</strain>
    </source>
</reference>
<keyword evidence="3" id="KW-0808">Transferase</keyword>
<dbReference type="EMBL" id="JBITGY010000010">
    <property type="protein sequence ID" value="MFI6502706.1"/>
    <property type="molecule type" value="Genomic_DNA"/>
</dbReference>
<dbReference type="Proteomes" id="UP001612741">
    <property type="component" value="Unassembled WGS sequence"/>
</dbReference>
<dbReference type="GO" id="GO:0016746">
    <property type="term" value="F:acyltransferase activity"/>
    <property type="evidence" value="ECO:0007669"/>
    <property type="project" value="UniProtKB-KW"/>
</dbReference>
<feature type="domain" description="Acyltransferase 3" evidence="2">
    <location>
        <begin position="10"/>
        <end position="340"/>
    </location>
</feature>
<keyword evidence="3" id="KW-0012">Acyltransferase</keyword>
<feature type="transmembrane region" description="Helical" evidence="1">
    <location>
        <begin position="12"/>
        <end position="30"/>
    </location>
</feature>
<feature type="transmembrane region" description="Helical" evidence="1">
    <location>
        <begin position="95"/>
        <end position="115"/>
    </location>
</feature>
<dbReference type="Pfam" id="PF01757">
    <property type="entry name" value="Acyl_transf_3"/>
    <property type="match status" value="1"/>
</dbReference>
<evidence type="ECO:0000256" key="1">
    <source>
        <dbReference type="SAM" id="Phobius"/>
    </source>
</evidence>
<dbReference type="PANTHER" id="PTHR36927:SF4">
    <property type="entry name" value="BLR5718 PROTEIN"/>
    <property type="match status" value="1"/>
</dbReference>
<dbReference type="PANTHER" id="PTHR36927">
    <property type="entry name" value="BLR4337 PROTEIN"/>
    <property type="match status" value="1"/>
</dbReference>
<feature type="transmembrane region" description="Helical" evidence="1">
    <location>
        <begin position="326"/>
        <end position="346"/>
    </location>
</feature>
<comment type="caution">
    <text evidence="3">The sequence shown here is derived from an EMBL/GenBank/DDBJ whole genome shotgun (WGS) entry which is preliminary data.</text>
</comment>
<feature type="transmembrane region" description="Helical" evidence="1">
    <location>
        <begin position="50"/>
        <end position="74"/>
    </location>
</feature>
<feature type="transmembrane region" description="Helical" evidence="1">
    <location>
        <begin position="192"/>
        <end position="218"/>
    </location>
</feature>
<organism evidence="3 4">
    <name type="scientific">Nonomuraea typhae</name>
    <dbReference type="NCBI Taxonomy" id="2603600"/>
    <lineage>
        <taxon>Bacteria</taxon>
        <taxon>Bacillati</taxon>
        <taxon>Actinomycetota</taxon>
        <taxon>Actinomycetes</taxon>
        <taxon>Streptosporangiales</taxon>
        <taxon>Streptosporangiaceae</taxon>
        <taxon>Nonomuraea</taxon>
    </lineage>
</organism>
<gene>
    <name evidence="3" type="ORF">ACIBG2_35380</name>
</gene>
<keyword evidence="1" id="KW-0812">Transmembrane</keyword>
<dbReference type="InterPro" id="IPR002656">
    <property type="entry name" value="Acyl_transf_3_dom"/>
</dbReference>
<evidence type="ECO:0000313" key="3">
    <source>
        <dbReference type="EMBL" id="MFI6502706.1"/>
    </source>
</evidence>
<proteinExistence type="predicted"/>
<accession>A0ABW7Z3W8</accession>
<feature type="transmembrane region" description="Helical" evidence="1">
    <location>
        <begin position="135"/>
        <end position="152"/>
    </location>
</feature>
<evidence type="ECO:0000313" key="4">
    <source>
        <dbReference type="Proteomes" id="UP001612741"/>
    </source>
</evidence>
<dbReference type="RefSeq" id="WP_397088171.1">
    <property type="nucleotide sequence ID" value="NZ_JBITGY010000010.1"/>
</dbReference>
<keyword evidence="1" id="KW-1133">Transmembrane helix</keyword>
<feature type="transmembrane region" description="Helical" evidence="1">
    <location>
        <begin position="164"/>
        <end position="186"/>
    </location>
</feature>
<feature type="transmembrane region" description="Helical" evidence="1">
    <location>
        <begin position="300"/>
        <end position="320"/>
    </location>
</feature>
<protein>
    <submittedName>
        <fullName evidence="3">Acyltransferase family protein</fullName>
    </submittedName>
</protein>
<keyword evidence="4" id="KW-1185">Reference proteome</keyword>
<feature type="transmembrane region" description="Helical" evidence="1">
    <location>
        <begin position="230"/>
        <end position="250"/>
    </location>
</feature>
<name>A0ABW7Z3W8_9ACTN</name>
<dbReference type="InterPro" id="IPR050623">
    <property type="entry name" value="Glucan_succinyl_AcylTrfase"/>
</dbReference>
<feature type="transmembrane region" description="Helical" evidence="1">
    <location>
        <begin position="256"/>
        <end position="280"/>
    </location>
</feature>